<evidence type="ECO:0000313" key="2">
    <source>
        <dbReference type="EMBL" id="KIW73102.1"/>
    </source>
</evidence>
<dbReference type="STRING" id="5601.A0A0D2EFK7"/>
<feature type="domain" description="Heterokaryon incompatibility" evidence="1">
    <location>
        <begin position="343"/>
        <end position="425"/>
    </location>
</feature>
<name>A0A0D2EFK7_9EURO</name>
<accession>A0A0D2EFK7</accession>
<dbReference type="InterPro" id="IPR010730">
    <property type="entry name" value="HET"/>
</dbReference>
<organism evidence="2 3">
    <name type="scientific">Phialophora macrospora</name>
    <dbReference type="NCBI Taxonomy" id="1851006"/>
    <lineage>
        <taxon>Eukaryota</taxon>
        <taxon>Fungi</taxon>
        <taxon>Dikarya</taxon>
        <taxon>Ascomycota</taxon>
        <taxon>Pezizomycotina</taxon>
        <taxon>Eurotiomycetes</taxon>
        <taxon>Chaetothyriomycetidae</taxon>
        <taxon>Chaetothyriales</taxon>
        <taxon>Herpotrichiellaceae</taxon>
        <taxon>Phialophora</taxon>
    </lineage>
</organism>
<gene>
    <name evidence="2" type="ORF">PV04_01246</name>
</gene>
<dbReference type="Pfam" id="PF06985">
    <property type="entry name" value="HET"/>
    <property type="match status" value="1"/>
</dbReference>
<evidence type="ECO:0000259" key="1">
    <source>
        <dbReference type="Pfam" id="PF06985"/>
    </source>
</evidence>
<evidence type="ECO:0000313" key="3">
    <source>
        <dbReference type="Proteomes" id="UP000054266"/>
    </source>
</evidence>
<dbReference type="PANTHER" id="PTHR39596">
    <property type="match status" value="1"/>
</dbReference>
<dbReference type="AlphaFoldDB" id="A0A0D2EFK7"/>
<proteinExistence type="predicted"/>
<reference evidence="2 3" key="1">
    <citation type="submission" date="2015-01" db="EMBL/GenBank/DDBJ databases">
        <title>The Genome Sequence of Capronia semiimmersa CBS27337.</title>
        <authorList>
            <consortium name="The Broad Institute Genomics Platform"/>
            <person name="Cuomo C."/>
            <person name="de Hoog S."/>
            <person name="Gorbushina A."/>
            <person name="Stielow B."/>
            <person name="Teixiera M."/>
            <person name="Abouelleil A."/>
            <person name="Chapman S.B."/>
            <person name="Priest M."/>
            <person name="Young S.K."/>
            <person name="Wortman J."/>
            <person name="Nusbaum C."/>
            <person name="Birren B."/>
        </authorList>
    </citation>
    <scope>NUCLEOTIDE SEQUENCE [LARGE SCALE GENOMIC DNA]</scope>
    <source>
        <strain evidence="2 3">CBS 27337</strain>
    </source>
</reference>
<dbReference type="EMBL" id="KN846956">
    <property type="protein sequence ID" value="KIW73102.1"/>
    <property type="molecule type" value="Genomic_DNA"/>
</dbReference>
<sequence length="796" mass="90753">MDHLSRLISDLAIEIPVLDSSDYDGNSFQSYPEEQNWGPYTPWEWSELFKKPPPTFSAFFQKWLFFGLLNELVRIRIATSQFLRKERGRNILTMEYLPKLAQTLLYRLENGIEDAGRIFIFITTINDMLRQSLMKGPCNTEALDKLYRTDPFCRLTLMDCLSQFLIPCPLSSEIVMSIQLVSELFMTIVSVPYSRGTAQIQPVAFQGLSCFDKSLPWTLLKRGWCSSELPILFGQFNTSSLLLLSALKPPIFSIAAPEGRKQLFCQDTCGEFECLSRKLDDRLYKTMHVEDCSDCDYISSAPESVLLKNPSGRSRTFPLVQVIEEQDSSNTARLVPAKPSSIYVAISHVWSDGLGNVHQNSLPRCQMMRLSNFIRRLPGNLSDISYFWIDSLCIPAYGKSQTELRRMAISKMRDTYTDATAVLVMDSWLLSSDIGSRHDFDILTQIFASHWNRRLWTFQEGALAKSLYVQFADGAYDVDQGVKRLALMRDLTVDNTLKPPVLARYFSLRGFMKHTRGCGTNVKLTALSAAFRYRQTSIASDEAICLATLLELPIEEILLAPKERKMEYMWRLVTRVPVDILFYEGDTFKNRGLHWAPRTLLRSDSNERTFEEAFAMTDMSWGDLMPWAEPTRNGLKVWLSGLIFVSTKISMEAYLHLEDESGIVYRFTPVRREREISDSISQAPSKSGGSPSYLHPYYGLVAFMLNSTEPNMSEAGLRHQGLLVEIHRSKPEFISTRKLCNGYCMRQSSEFENGGLRTSSEYELSSRNRAGSKNLSKTSLPIAAKWTNPNTCWVVD</sequence>
<dbReference type="HOGENOM" id="CLU_009388_3_0_1"/>
<dbReference type="Proteomes" id="UP000054266">
    <property type="component" value="Unassembled WGS sequence"/>
</dbReference>
<dbReference type="PANTHER" id="PTHR39596:SF2">
    <property type="entry name" value="HET DOMAIN PROTEIN (AFU_ORTHOLOGUE AFUA_1G17550)-RELATED"/>
    <property type="match status" value="1"/>
</dbReference>
<protein>
    <recommendedName>
        <fullName evidence="1">Heterokaryon incompatibility domain-containing protein</fullName>
    </recommendedName>
</protein>
<keyword evidence="3" id="KW-1185">Reference proteome</keyword>